<dbReference type="SMART" id="SM00052">
    <property type="entry name" value="EAL"/>
    <property type="match status" value="1"/>
</dbReference>
<evidence type="ECO:0000259" key="4">
    <source>
        <dbReference type="PROSITE" id="PS50883"/>
    </source>
</evidence>
<evidence type="ECO:0000313" key="6">
    <source>
        <dbReference type="EMBL" id="UXE63684.1"/>
    </source>
</evidence>
<feature type="domain" description="PAS" evidence="2">
    <location>
        <begin position="881"/>
        <end position="954"/>
    </location>
</feature>
<dbReference type="InterPro" id="IPR003018">
    <property type="entry name" value="GAF"/>
</dbReference>
<dbReference type="FunFam" id="3.20.20.450:FF:000001">
    <property type="entry name" value="Cyclic di-GMP phosphodiesterase yahA"/>
    <property type="match status" value="1"/>
</dbReference>
<dbReference type="Gene3D" id="3.20.20.450">
    <property type="entry name" value="EAL domain"/>
    <property type="match status" value="1"/>
</dbReference>
<protein>
    <submittedName>
        <fullName evidence="6">PAS domain S-box protein</fullName>
    </submittedName>
</protein>
<dbReference type="SUPFAM" id="SSF55073">
    <property type="entry name" value="Nucleotide cyclase"/>
    <property type="match status" value="1"/>
</dbReference>
<dbReference type="InterPro" id="IPR052155">
    <property type="entry name" value="Biofilm_reg_signaling"/>
</dbReference>
<sequence>MIELKKQEHNIPPSSLDARKDTHTLFPSTTEPVEHQSSAAVEITLLQSQLQTEIAERQRLEALLLSQINTEEESQTEQKRYQRQDAISQLGQRSILNRNLDHLFDEVVTLVAQTLEVDLCCLWELLPNRSAFMLGASYGSDQDLGTVTIEATSRSYTGYTLQINENLVMATYQPVLTQDLRVETRFRGDPFLQNHQVVSGLTVIVPTPLGPFGVLGIYSKDEYKFTGEEISFLTIVSHILSAAIDRHNYESRLTLLERAINASQNGIIITDALESTNPVIYVNKGFETITGYSQSEILGQNCNFLQKDDRYQTEIEAIRDALSSGQECQVTLRNYRKDGSLFWNQLYIAPVQDEQGHLTNFIGIQADVSDIKQVEENLATSEAKFRGIFEQAGVGIVQLDRFGNFLTVNPGFSKILGYTTEQVRTKVFTDLYRINIQFSPTLEQNQAITEFQSFLTNAQTGRKVSLSQEQPCRHHNGSELWCQITFSTIHDELSRPTGFLAILIDISERKQAEAALKDSQNKLHSILGSLKDMVWSVDLETQQFIYLNEAIADFYGQPLANFHQNPGLWLEIIHPEDRAFVEQASERLHTEGIAKDIRYRIIYPNGEIRWLRDRAHLIYDDTGKAIRLDGIATDITIAKQIEADLQSSEERLSRIITTISDGLLVIDGEGMIKFVNPAASKLFGRSQAELLGDHLGIPVITNEITEISLHHPTGALIMAEMRVVDITWGQSNAHLVSLRDITERYTSAQALAQSEEKYRRIVELTTDGIWILDQNQETIFVNQQLAMMLGYSIEELLHHNIFSFMDNNYAFNPLNLSFPTCTLPHSRETQDFKFYRKDQQKLWAMVSKSAFFDEEGNYAGELAMVTDITERKAIEQALLESEQRLEGILSSIQDVVWSASAITMETLYLNSATEAVYGRSLTDFYNNPTLWFESIHPEDQVLMEGHLQVLWERGSAEVEYRIVWPSGEIRWLLRRVKVVYDEQGRPLRLDGIDSDITEQKLATEQLNHRATHDSLTGLPNRLLFLDRLGHALQRNSRYHDYHFAVLFLDLDGFKDINNSLGHTYGDLLLQEIAQCLQKCLRPNDTLARLGGDEFTMLLEDIHDVQDAITVANRIHRQLTYPFILNGQEIFTNTSIGIALNYPYYRHPQDILRDADTAMYHAKADGKACYRIFDPAMHTLAVNRLQRENDLRRALERQEFQVYYQPIVDLQEGGLAGLEALIRWYHPSEGLISPIDFIAIAEETGLIIPMGQWILEKACHQVAQLQKLFPQHQKLKISVNISSRQIRDQSLLQKIDQVLCKTQLQPTCLKLEITESILMDNMELATNVLAELRDRNIEICLDDFGTGYSSLSYLHRFPINTLKIDRSFVMPMKPDDENTEIIRTIVMLAHALNLDVIAEGVETEMQVTQLRWLKCEQGQGYYFARPMPYSHLLEWLRDYQSWNGRNVQNQP</sequence>
<dbReference type="CDD" id="cd00130">
    <property type="entry name" value="PAS"/>
    <property type="match status" value="6"/>
</dbReference>
<dbReference type="KEGG" id="wna:KA717_14485"/>
<feature type="domain" description="PAS" evidence="2">
    <location>
        <begin position="381"/>
        <end position="423"/>
    </location>
</feature>
<dbReference type="Pfam" id="PF08447">
    <property type="entry name" value="PAS_3"/>
    <property type="match status" value="2"/>
</dbReference>
<feature type="region of interest" description="Disordered" evidence="1">
    <location>
        <begin position="1"/>
        <end position="22"/>
    </location>
</feature>
<dbReference type="NCBIfam" id="TIGR00229">
    <property type="entry name" value="sensory_box"/>
    <property type="match status" value="5"/>
</dbReference>
<feature type="domain" description="PAS" evidence="2">
    <location>
        <begin position="252"/>
        <end position="325"/>
    </location>
</feature>
<dbReference type="Pfam" id="PF00990">
    <property type="entry name" value="GGDEF"/>
    <property type="match status" value="1"/>
</dbReference>
<dbReference type="SUPFAM" id="SSF55785">
    <property type="entry name" value="PYP-like sensor domain (PAS domain)"/>
    <property type="match status" value="6"/>
</dbReference>
<evidence type="ECO:0000256" key="1">
    <source>
        <dbReference type="SAM" id="MobiDB-lite"/>
    </source>
</evidence>
<dbReference type="CDD" id="cd01949">
    <property type="entry name" value="GGDEF"/>
    <property type="match status" value="1"/>
</dbReference>
<dbReference type="PROSITE" id="PS50113">
    <property type="entry name" value="PAC"/>
    <property type="match status" value="5"/>
</dbReference>
<feature type="domain" description="EAL" evidence="4">
    <location>
        <begin position="1183"/>
        <end position="1439"/>
    </location>
</feature>
<dbReference type="InterPro" id="IPR000160">
    <property type="entry name" value="GGDEF_dom"/>
</dbReference>
<dbReference type="InterPro" id="IPR013767">
    <property type="entry name" value="PAS_fold"/>
</dbReference>
<organism evidence="6">
    <name type="scientific">Woronichinia naegeliana WA131</name>
    <dbReference type="NCBI Taxonomy" id="2824559"/>
    <lineage>
        <taxon>Bacteria</taxon>
        <taxon>Bacillati</taxon>
        <taxon>Cyanobacteriota</taxon>
        <taxon>Cyanophyceae</taxon>
        <taxon>Synechococcales</taxon>
        <taxon>Coelosphaeriaceae</taxon>
        <taxon>Woronichinia</taxon>
    </lineage>
</organism>
<dbReference type="Gene3D" id="3.30.70.270">
    <property type="match status" value="1"/>
</dbReference>
<dbReference type="PANTHER" id="PTHR44757:SF2">
    <property type="entry name" value="BIOFILM ARCHITECTURE MAINTENANCE PROTEIN MBAA"/>
    <property type="match status" value="1"/>
</dbReference>
<dbReference type="CDD" id="cd01948">
    <property type="entry name" value="EAL"/>
    <property type="match status" value="1"/>
</dbReference>
<feature type="domain" description="PAC" evidence="3">
    <location>
        <begin position="956"/>
        <end position="1008"/>
    </location>
</feature>
<dbReference type="PROSITE" id="PS50887">
    <property type="entry name" value="GGDEF"/>
    <property type="match status" value="1"/>
</dbReference>
<feature type="domain" description="PAS" evidence="2">
    <location>
        <begin position="754"/>
        <end position="805"/>
    </location>
</feature>
<feature type="domain" description="PAC" evidence="3">
    <location>
        <begin position="595"/>
        <end position="647"/>
    </location>
</feature>
<feature type="domain" description="PAC" evidence="3">
    <location>
        <begin position="828"/>
        <end position="880"/>
    </location>
</feature>
<feature type="domain" description="PAS" evidence="2">
    <location>
        <begin position="519"/>
        <end position="592"/>
    </location>
</feature>
<dbReference type="SMART" id="SM00091">
    <property type="entry name" value="PAS"/>
    <property type="match status" value="6"/>
</dbReference>
<dbReference type="SUPFAM" id="SSF141868">
    <property type="entry name" value="EAL domain-like"/>
    <property type="match status" value="1"/>
</dbReference>
<dbReference type="InterPro" id="IPR035965">
    <property type="entry name" value="PAS-like_dom_sf"/>
</dbReference>
<dbReference type="Pfam" id="PF00563">
    <property type="entry name" value="EAL"/>
    <property type="match status" value="1"/>
</dbReference>
<dbReference type="InterPro" id="IPR029787">
    <property type="entry name" value="Nucleotide_cyclase"/>
</dbReference>
<feature type="domain" description="PAC" evidence="3">
    <location>
        <begin position="326"/>
        <end position="380"/>
    </location>
</feature>
<feature type="domain" description="PAC" evidence="3">
    <location>
        <begin position="466"/>
        <end position="518"/>
    </location>
</feature>
<dbReference type="Gene3D" id="3.30.450.40">
    <property type="match status" value="1"/>
</dbReference>
<dbReference type="Gene3D" id="3.30.450.20">
    <property type="entry name" value="PAS domain"/>
    <property type="match status" value="6"/>
</dbReference>
<dbReference type="InterPro" id="IPR001610">
    <property type="entry name" value="PAC"/>
</dbReference>
<gene>
    <name evidence="6" type="ORF">KA717_14485</name>
</gene>
<dbReference type="Pfam" id="PF00989">
    <property type="entry name" value="PAS"/>
    <property type="match status" value="1"/>
</dbReference>
<proteinExistence type="predicted"/>
<reference evidence="6" key="1">
    <citation type="submission" date="2021-04" db="EMBL/GenBank/DDBJ databases">
        <title>Genome sequence of Woronichinia naegeliana from Washington state freshwater lake bloom.</title>
        <authorList>
            <person name="Dreher T.W."/>
        </authorList>
    </citation>
    <scope>NUCLEOTIDE SEQUENCE</scope>
    <source>
        <strain evidence="6">WA131</strain>
    </source>
</reference>
<dbReference type="SMART" id="SM00267">
    <property type="entry name" value="GGDEF"/>
    <property type="match status" value="1"/>
</dbReference>
<dbReference type="SMART" id="SM00086">
    <property type="entry name" value="PAC"/>
    <property type="match status" value="6"/>
</dbReference>
<dbReference type="SMART" id="SM00065">
    <property type="entry name" value="GAF"/>
    <property type="match status" value="1"/>
</dbReference>
<dbReference type="InterPro" id="IPR035919">
    <property type="entry name" value="EAL_sf"/>
</dbReference>
<feature type="domain" description="GGDEF" evidence="5">
    <location>
        <begin position="1041"/>
        <end position="1174"/>
    </location>
</feature>
<dbReference type="InterPro" id="IPR029016">
    <property type="entry name" value="GAF-like_dom_sf"/>
</dbReference>
<dbReference type="EMBL" id="CP073041">
    <property type="protein sequence ID" value="UXE63684.1"/>
    <property type="molecule type" value="Genomic_DNA"/>
</dbReference>
<dbReference type="InterPro" id="IPR013655">
    <property type="entry name" value="PAS_fold_3"/>
</dbReference>
<dbReference type="SUPFAM" id="SSF55781">
    <property type="entry name" value="GAF domain-like"/>
    <property type="match status" value="1"/>
</dbReference>
<dbReference type="InterPro" id="IPR001633">
    <property type="entry name" value="EAL_dom"/>
</dbReference>
<dbReference type="PANTHER" id="PTHR44757">
    <property type="entry name" value="DIGUANYLATE CYCLASE DGCP"/>
    <property type="match status" value="1"/>
</dbReference>
<dbReference type="InterPro" id="IPR000700">
    <property type="entry name" value="PAS-assoc_C"/>
</dbReference>
<dbReference type="Pfam" id="PF13188">
    <property type="entry name" value="PAS_8"/>
    <property type="match status" value="1"/>
</dbReference>
<dbReference type="GO" id="GO:0006355">
    <property type="term" value="P:regulation of DNA-templated transcription"/>
    <property type="evidence" value="ECO:0007669"/>
    <property type="project" value="InterPro"/>
</dbReference>
<dbReference type="Proteomes" id="UP001065613">
    <property type="component" value="Chromosome"/>
</dbReference>
<dbReference type="PROSITE" id="PS50883">
    <property type="entry name" value="EAL"/>
    <property type="match status" value="1"/>
</dbReference>
<dbReference type="InterPro" id="IPR000014">
    <property type="entry name" value="PAS"/>
</dbReference>
<dbReference type="NCBIfam" id="TIGR00254">
    <property type="entry name" value="GGDEF"/>
    <property type="match status" value="1"/>
</dbReference>
<dbReference type="InterPro" id="IPR043128">
    <property type="entry name" value="Rev_trsase/Diguanyl_cyclase"/>
</dbReference>
<dbReference type="Pfam" id="PF01590">
    <property type="entry name" value="GAF"/>
    <property type="match status" value="1"/>
</dbReference>
<feature type="domain" description="PAS" evidence="2">
    <location>
        <begin position="648"/>
        <end position="695"/>
    </location>
</feature>
<dbReference type="PROSITE" id="PS50112">
    <property type="entry name" value="PAS"/>
    <property type="match status" value="6"/>
</dbReference>
<accession>A0A977PY97</accession>
<evidence type="ECO:0000259" key="2">
    <source>
        <dbReference type="PROSITE" id="PS50112"/>
    </source>
</evidence>
<dbReference type="Pfam" id="PF13426">
    <property type="entry name" value="PAS_9"/>
    <property type="match status" value="2"/>
</dbReference>
<name>A0A977PY97_9CYAN</name>
<evidence type="ECO:0000259" key="5">
    <source>
        <dbReference type="PROSITE" id="PS50887"/>
    </source>
</evidence>
<evidence type="ECO:0000259" key="3">
    <source>
        <dbReference type="PROSITE" id="PS50113"/>
    </source>
</evidence>